<proteinExistence type="inferred from homology"/>
<dbReference type="PROSITE" id="PS51421">
    <property type="entry name" value="RAS"/>
    <property type="match status" value="1"/>
</dbReference>
<dbReference type="InterPro" id="IPR001806">
    <property type="entry name" value="Small_GTPase"/>
</dbReference>
<reference evidence="4" key="2">
    <citation type="journal article" date="2021" name="Genome Biol. Evol.">
        <title>Developing a high-quality reference genome for a parasitic bivalve with doubly uniparental inheritance (Bivalvia: Unionida).</title>
        <authorList>
            <person name="Smith C.H."/>
        </authorList>
    </citation>
    <scope>NUCLEOTIDE SEQUENCE</scope>
    <source>
        <strain evidence="4">CHS0354</strain>
        <tissue evidence="4">Mantle</tissue>
    </source>
</reference>
<evidence type="ECO:0000256" key="2">
    <source>
        <dbReference type="ARBA" id="ARBA00022741"/>
    </source>
</evidence>
<dbReference type="SUPFAM" id="SSF52540">
    <property type="entry name" value="P-loop containing nucleoside triphosphate hydrolases"/>
    <property type="match status" value="1"/>
</dbReference>
<dbReference type="PANTHER" id="PTHR24072">
    <property type="entry name" value="RHO FAMILY GTPASE"/>
    <property type="match status" value="1"/>
</dbReference>
<dbReference type="InterPro" id="IPR003578">
    <property type="entry name" value="Small_GTPase_Rho"/>
</dbReference>
<dbReference type="SMART" id="SM00173">
    <property type="entry name" value="RAS"/>
    <property type="match status" value="1"/>
</dbReference>
<comment type="caution">
    <text evidence="4">The sequence shown here is derived from an EMBL/GenBank/DDBJ whole genome shotgun (WGS) entry which is preliminary data.</text>
</comment>
<protein>
    <recommendedName>
        <fullName evidence="6">Rho GTPase</fullName>
    </recommendedName>
</protein>
<keyword evidence="5" id="KW-1185">Reference proteome</keyword>
<dbReference type="InterPro" id="IPR027417">
    <property type="entry name" value="P-loop_NTPase"/>
</dbReference>
<reference evidence="4" key="1">
    <citation type="journal article" date="2021" name="Genome Biol. Evol.">
        <title>A High-Quality Reference Genome for a Parasitic Bivalve with Doubly Uniparental Inheritance (Bivalvia: Unionida).</title>
        <authorList>
            <person name="Smith C.H."/>
        </authorList>
    </citation>
    <scope>NUCLEOTIDE SEQUENCE</scope>
    <source>
        <strain evidence="4">CHS0354</strain>
    </source>
</reference>
<organism evidence="4 5">
    <name type="scientific">Potamilus streckersoni</name>
    <dbReference type="NCBI Taxonomy" id="2493646"/>
    <lineage>
        <taxon>Eukaryota</taxon>
        <taxon>Metazoa</taxon>
        <taxon>Spiralia</taxon>
        <taxon>Lophotrochozoa</taxon>
        <taxon>Mollusca</taxon>
        <taxon>Bivalvia</taxon>
        <taxon>Autobranchia</taxon>
        <taxon>Heteroconchia</taxon>
        <taxon>Palaeoheterodonta</taxon>
        <taxon>Unionida</taxon>
        <taxon>Unionoidea</taxon>
        <taxon>Unionidae</taxon>
        <taxon>Ambleminae</taxon>
        <taxon>Lampsilini</taxon>
        <taxon>Potamilus</taxon>
    </lineage>
</organism>
<dbReference type="GO" id="GO:0007264">
    <property type="term" value="P:small GTPase-mediated signal transduction"/>
    <property type="evidence" value="ECO:0007669"/>
    <property type="project" value="InterPro"/>
</dbReference>
<comment type="similarity">
    <text evidence="1">Belongs to the small GTPase superfamily. Rho family.</text>
</comment>
<sequence>MKEGIAECVDMGQNGETVRTKVIVVGDCGCGKTSLIHRYIHGTYTETYTPTGFDTYTTTYNVSDSFRIQMSIWDTTGDSTYDTVRPLSYKDTDLVIVCFSIDNPESLENVTTKWYQEVREHCPNQPIILVGCKSDLRDDGRTIHTLKKKDQSPVTHEQGMKTARNIEALAYSELSAKMSLKSVTDVIEVAAMSSAGNKSAVTDTTTMKRKRASVRGKRLSEVGQARILLRKEMAKSCVVM</sequence>
<evidence type="ECO:0000313" key="4">
    <source>
        <dbReference type="EMBL" id="KAK3611495.1"/>
    </source>
</evidence>
<dbReference type="NCBIfam" id="TIGR00231">
    <property type="entry name" value="small_GTP"/>
    <property type="match status" value="1"/>
</dbReference>
<dbReference type="SMART" id="SM00174">
    <property type="entry name" value="RHO"/>
    <property type="match status" value="1"/>
</dbReference>
<evidence type="ECO:0000256" key="3">
    <source>
        <dbReference type="ARBA" id="ARBA00023134"/>
    </source>
</evidence>
<dbReference type="GO" id="GO:0005525">
    <property type="term" value="F:GTP binding"/>
    <property type="evidence" value="ECO:0007669"/>
    <property type="project" value="UniProtKB-KW"/>
</dbReference>
<dbReference type="Pfam" id="PF00071">
    <property type="entry name" value="Ras"/>
    <property type="match status" value="1"/>
</dbReference>
<dbReference type="GO" id="GO:0003924">
    <property type="term" value="F:GTPase activity"/>
    <property type="evidence" value="ECO:0007669"/>
    <property type="project" value="InterPro"/>
</dbReference>
<dbReference type="Proteomes" id="UP001195483">
    <property type="component" value="Unassembled WGS sequence"/>
</dbReference>
<dbReference type="SMART" id="SM00176">
    <property type="entry name" value="RAN"/>
    <property type="match status" value="1"/>
</dbReference>
<accession>A0AAE0TJH4</accession>
<keyword evidence="3" id="KW-0342">GTP-binding</keyword>
<dbReference type="EMBL" id="JAEAOA010002278">
    <property type="protein sequence ID" value="KAK3611495.1"/>
    <property type="molecule type" value="Genomic_DNA"/>
</dbReference>
<evidence type="ECO:0008006" key="6">
    <source>
        <dbReference type="Google" id="ProtNLM"/>
    </source>
</evidence>
<evidence type="ECO:0000256" key="1">
    <source>
        <dbReference type="ARBA" id="ARBA00010142"/>
    </source>
</evidence>
<dbReference type="InterPro" id="IPR005225">
    <property type="entry name" value="Small_GTP-bd"/>
</dbReference>
<dbReference type="AlphaFoldDB" id="A0AAE0TJH4"/>
<dbReference type="PROSITE" id="PS51420">
    <property type="entry name" value="RHO"/>
    <property type="match status" value="1"/>
</dbReference>
<evidence type="ECO:0000313" key="5">
    <source>
        <dbReference type="Proteomes" id="UP001195483"/>
    </source>
</evidence>
<dbReference type="FunFam" id="3.40.50.300:FF:001179">
    <property type="entry name" value="Rho family GTPase"/>
    <property type="match status" value="1"/>
</dbReference>
<keyword evidence="2" id="KW-0547">Nucleotide-binding</keyword>
<dbReference type="PRINTS" id="PR00449">
    <property type="entry name" value="RASTRNSFRMNG"/>
</dbReference>
<name>A0AAE0TJH4_9BIVA</name>
<reference evidence="4" key="3">
    <citation type="submission" date="2023-05" db="EMBL/GenBank/DDBJ databases">
        <authorList>
            <person name="Smith C.H."/>
        </authorList>
    </citation>
    <scope>NUCLEOTIDE SEQUENCE</scope>
    <source>
        <strain evidence="4">CHS0354</strain>
        <tissue evidence="4">Mantle</tissue>
    </source>
</reference>
<gene>
    <name evidence="4" type="ORF">CHS0354_039110</name>
</gene>
<dbReference type="SMART" id="SM00175">
    <property type="entry name" value="RAB"/>
    <property type="match status" value="1"/>
</dbReference>
<dbReference type="Gene3D" id="3.40.50.300">
    <property type="entry name" value="P-loop containing nucleotide triphosphate hydrolases"/>
    <property type="match status" value="1"/>
</dbReference>
<dbReference type="PROSITE" id="PS51419">
    <property type="entry name" value="RAB"/>
    <property type="match status" value="1"/>
</dbReference>